<protein>
    <submittedName>
        <fullName evidence="2">Uncharacterized protein</fullName>
    </submittedName>
</protein>
<proteinExistence type="predicted"/>
<dbReference type="Proteomes" id="UP001222027">
    <property type="component" value="Unassembled WGS sequence"/>
</dbReference>
<reference evidence="2 3" key="1">
    <citation type="submission" date="2022-12" db="EMBL/GenBank/DDBJ databases">
        <title>Chromosome-scale assembly of the Ensete ventricosum genome.</title>
        <authorList>
            <person name="Dussert Y."/>
            <person name="Stocks J."/>
            <person name="Wendawek A."/>
            <person name="Woldeyes F."/>
            <person name="Nichols R.A."/>
            <person name="Borrell J.S."/>
        </authorList>
    </citation>
    <scope>NUCLEOTIDE SEQUENCE [LARGE SCALE GENOMIC DNA]</scope>
    <source>
        <strain evidence="3">cv. Maze</strain>
        <tissue evidence="2">Seeds</tissue>
    </source>
</reference>
<feature type="region of interest" description="Disordered" evidence="1">
    <location>
        <begin position="94"/>
        <end position="118"/>
    </location>
</feature>
<evidence type="ECO:0000313" key="2">
    <source>
        <dbReference type="EMBL" id="KAJ8480429.1"/>
    </source>
</evidence>
<comment type="caution">
    <text evidence="2">The sequence shown here is derived from an EMBL/GenBank/DDBJ whole genome shotgun (WGS) entry which is preliminary data.</text>
</comment>
<keyword evidence="3" id="KW-1185">Reference proteome</keyword>
<dbReference type="EMBL" id="JAQQAF010000006">
    <property type="protein sequence ID" value="KAJ8480429.1"/>
    <property type="molecule type" value="Genomic_DNA"/>
</dbReference>
<dbReference type="AlphaFoldDB" id="A0AAV8QYB2"/>
<evidence type="ECO:0000313" key="3">
    <source>
        <dbReference type="Proteomes" id="UP001222027"/>
    </source>
</evidence>
<sequence length="118" mass="13195">MRINDCDIILRVCPYVINRVYNPNRPIDSLPRGPCRRLFIIRATVSLKPTEISLPPARCSRFVFGLILRSNAARQRITTPQPPRDLVQACALDRPTSASGSHSADPSSPRYAAHNLVF</sequence>
<gene>
    <name evidence="2" type="ORF">OPV22_024156</name>
</gene>
<evidence type="ECO:0000256" key="1">
    <source>
        <dbReference type="SAM" id="MobiDB-lite"/>
    </source>
</evidence>
<accession>A0AAV8QYB2</accession>
<feature type="compositionally biased region" description="Low complexity" evidence="1">
    <location>
        <begin position="97"/>
        <end position="109"/>
    </location>
</feature>
<name>A0AAV8QYB2_ENSVE</name>
<organism evidence="2 3">
    <name type="scientific">Ensete ventricosum</name>
    <name type="common">Abyssinian banana</name>
    <name type="synonym">Musa ensete</name>
    <dbReference type="NCBI Taxonomy" id="4639"/>
    <lineage>
        <taxon>Eukaryota</taxon>
        <taxon>Viridiplantae</taxon>
        <taxon>Streptophyta</taxon>
        <taxon>Embryophyta</taxon>
        <taxon>Tracheophyta</taxon>
        <taxon>Spermatophyta</taxon>
        <taxon>Magnoliopsida</taxon>
        <taxon>Liliopsida</taxon>
        <taxon>Zingiberales</taxon>
        <taxon>Musaceae</taxon>
        <taxon>Ensete</taxon>
    </lineage>
</organism>